<protein>
    <submittedName>
        <fullName evidence="5">Multidrug ABC transporter ATP-binding protein</fullName>
    </submittedName>
</protein>
<dbReference type="Gene3D" id="3.40.50.300">
    <property type="entry name" value="P-loop containing nucleotide triphosphate hydrolases"/>
    <property type="match status" value="1"/>
</dbReference>
<dbReference type="InterPro" id="IPR051782">
    <property type="entry name" value="ABC_Transporter_VariousFunc"/>
</dbReference>
<sequence>MSTLKVEQISKSFHHHQILNQVSFELGASGIYGLLGRNGMGKSTLFKIMTNQIFADAGQVKFANMDIRKQPELAARLFLMSETDLYPNSMRVQQALDWTNKFYDHFDQVFATKLLDQFGLAPHQRIGHLSTGYRTIFKLIVALCVPADFIFLDEPVLGLDANYRDLFYQALIESYTQRPRTFVIATHLIGEIEHLIDHVFILAHGELLVNQSTESLLEQSHAVSGPAKVVDDYTENVRVIGSDRLGGLKVVYVLGDLDETKILPDVVKLEKVALQELFIHLTTTEVAVNDN</sequence>
<dbReference type="InterPro" id="IPR003593">
    <property type="entry name" value="AAA+_ATPase"/>
</dbReference>
<dbReference type="CDD" id="cd03230">
    <property type="entry name" value="ABC_DR_subfamily_A"/>
    <property type="match status" value="1"/>
</dbReference>
<proteinExistence type="predicted"/>
<dbReference type="OrthoDB" id="9804819at2"/>
<dbReference type="GO" id="GO:0016887">
    <property type="term" value="F:ATP hydrolysis activity"/>
    <property type="evidence" value="ECO:0007669"/>
    <property type="project" value="InterPro"/>
</dbReference>
<dbReference type="RefSeq" id="WP_068280657.1">
    <property type="nucleotide sequence ID" value="NZ_CP014873.1"/>
</dbReference>
<evidence type="ECO:0000313" key="6">
    <source>
        <dbReference type="Proteomes" id="UP000078582"/>
    </source>
</evidence>
<evidence type="ECO:0000256" key="2">
    <source>
        <dbReference type="ARBA" id="ARBA00022741"/>
    </source>
</evidence>
<evidence type="ECO:0000259" key="4">
    <source>
        <dbReference type="PROSITE" id="PS50893"/>
    </source>
</evidence>
<name>A0A192H3R2_9LACO</name>
<dbReference type="GO" id="GO:0005524">
    <property type="term" value="F:ATP binding"/>
    <property type="evidence" value="ECO:0007669"/>
    <property type="project" value="UniProtKB-KW"/>
</dbReference>
<gene>
    <name evidence="5" type="ORF">AYR53_09075</name>
</gene>
<dbReference type="PROSITE" id="PS50893">
    <property type="entry name" value="ABC_TRANSPORTER_2"/>
    <property type="match status" value="1"/>
</dbReference>
<keyword evidence="1" id="KW-0813">Transport</keyword>
<reference evidence="5 6" key="1">
    <citation type="submission" date="2016-03" db="EMBL/GenBank/DDBJ databases">
        <title>Pediococcus and Lactobacillus from brewery environment - whole genome sequencing and assembly.</title>
        <authorList>
            <person name="Behr J."/>
            <person name="Geissler A.J."/>
            <person name="Vogel R.F."/>
        </authorList>
    </citation>
    <scope>NUCLEOTIDE SEQUENCE [LARGE SCALE GENOMIC DNA]</scope>
    <source>
        <strain evidence="5 6">TMW 1.1989</strain>
    </source>
</reference>
<dbReference type="Pfam" id="PF00005">
    <property type="entry name" value="ABC_tran"/>
    <property type="match status" value="1"/>
</dbReference>
<dbReference type="PANTHER" id="PTHR42939">
    <property type="entry name" value="ABC TRANSPORTER ATP-BINDING PROTEIN ALBC-RELATED"/>
    <property type="match status" value="1"/>
</dbReference>
<dbReference type="GeneID" id="42982408"/>
<dbReference type="SMART" id="SM00382">
    <property type="entry name" value="AAA"/>
    <property type="match status" value="1"/>
</dbReference>
<dbReference type="AlphaFoldDB" id="A0A192H3R2"/>
<feature type="domain" description="ABC transporter" evidence="4">
    <location>
        <begin position="4"/>
        <end position="229"/>
    </location>
</feature>
<keyword evidence="3 5" id="KW-0067">ATP-binding</keyword>
<evidence type="ECO:0000256" key="3">
    <source>
        <dbReference type="ARBA" id="ARBA00022840"/>
    </source>
</evidence>
<dbReference type="InterPro" id="IPR003439">
    <property type="entry name" value="ABC_transporter-like_ATP-bd"/>
</dbReference>
<dbReference type="STRING" id="375175.AYR53_09075"/>
<keyword evidence="2" id="KW-0547">Nucleotide-binding</keyword>
<dbReference type="SUPFAM" id="SSF52540">
    <property type="entry name" value="P-loop containing nucleoside triphosphate hydrolases"/>
    <property type="match status" value="1"/>
</dbReference>
<accession>A0A192H3R2</accession>
<dbReference type="Proteomes" id="UP000078582">
    <property type="component" value="Chromosome"/>
</dbReference>
<dbReference type="EMBL" id="CP014873">
    <property type="protein sequence ID" value="ANK62898.1"/>
    <property type="molecule type" value="Genomic_DNA"/>
</dbReference>
<dbReference type="InterPro" id="IPR027417">
    <property type="entry name" value="P-loop_NTPase"/>
</dbReference>
<keyword evidence="6" id="KW-1185">Reference proteome</keyword>
<evidence type="ECO:0000256" key="1">
    <source>
        <dbReference type="ARBA" id="ARBA00022448"/>
    </source>
</evidence>
<evidence type="ECO:0000313" key="5">
    <source>
        <dbReference type="EMBL" id="ANK62898.1"/>
    </source>
</evidence>
<dbReference type="PANTHER" id="PTHR42939:SF1">
    <property type="entry name" value="ABC TRANSPORTER ATP-BINDING PROTEIN ALBC-RELATED"/>
    <property type="match status" value="1"/>
</dbReference>
<organism evidence="5 6">
    <name type="scientific">Loigolactobacillus backii</name>
    <dbReference type="NCBI Taxonomy" id="375175"/>
    <lineage>
        <taxon>Bacteria</taxon>
        <taxon>Bacillati</taxon>
        <taxon>Bacillota</taxon>
        <taxon>Bacilli</taxon>
        <taxon>Lactobacillales</taxon>
        <taxon>Lactobacillaceae</taxon>
        <taxon>Loigolactobacillus</taxon>
    </lineage>
</organism>